<gene>
    <name evidence="2" type="ORF">P7D78_05155</name>
</gene>
<dbReference type="RefSeq" id="WP_010746667.1">
    <property type="nucleotide sequence ID" value="NZ_BAAAXM010000009.1"/>
</dbReference>
<feature type="transmembrane region" description="Helical" evidence="1">
    <location>
        <begin position="96"/>
        <end position="116"/>
    </location>
</feature>
<feature type="transmembrane region" description="Helical" evidence="1">
    <location>
        <begin position="12"/>
        <end position="30"/>
    </location>
</feature>
<keyword evidence="1" id="KW-0812">Transmembrane</keyword>
<keyword evidence="1" id="KW-1133">Transmembrane helix</keyword>
<dbReference type="AlphaFoldDB" id="A0AAW8SW10"/>
<protein>
    <submittedName>
        <fullName evidence="2">Uncharacterized protein</fullName>
    </submittedName>
</protein>
<evidence type="ECO:0000256" key="1">
    <source>
        <dbReference type="SAM" id="Phobius"/>
    </source>
</evidence>
<feature type="transmembrane region" description="Helical" evidence="1">
    <location>
        <begin position="42"/>
        <end position="59"/>
    </location>
</feature>
<keyword evidence="1" id="KW-0472">Membrane</keyword>
<accession>A0AAW8SW10</accession>
<proteinExistence type="predicted"/>
<dbReference type="EMBL" id="JARPXM010000003">
    <property type="protein sequence ID" value="MDT2537503.1"/>
    <property type="molecule type" value="Genomic_DNA"/>
</dbReference>
<comment type="caution">
    <text evidence="2">The sequence shown here is derived from an EMBL/GenBank/DDBJ whole genome shotgun (WGS) entry which is preliminary data.</text>
</comment>
<dbReference type="Proteomes" id="UP001249240">
    <property type="component" value="Unassembled WGS sequence"/>
</dbReference>
<evidence type="ECO:0000313" key="3">
    <source>
        <dbReference type="Proteomes" id="UP001249240"/>
    </source>
</evidence>
<sequence>MNQPTPKNRKINNQFLVLFIFFGSLLFDWARDLYTNGWSLKPLFNITAVLLFLIASYLVERKTSLSPTVRGLFYFLYFLIIGTIASAIIYSNQLNGQMLFLYLFFSFMGTLIWLFVCKKLRAKK</sequence>
<feature type="transmembrane region" description="Helical" evidence="1">
    <location>
        <begin position="71"/>
        <end position="90"/>
    </location>
</feature>
<reference evidence="2" key="1">
    <citation type="submission" date="2023-03" db="EMBL/GenBank/DDBJ databases">
        <authorList>
            <person name="Shen W."/>
            <person name="Cai J."/>
        </authorList>
    </citation>
    <scope>NUCLEOTIDE SEQUENCE</scope>
    <source>
        <strain evidence="2">B646-2</strain>
    </source>
</reference>
<name>A0AAW8SW10_9ENTE</name>
<organism evidence="2 3">
    <name type="scientific">Enterococcus raffinosus</name>
    <dbReference type="NCBI Taxonomy" id="71452"/>
    <lineage>
        <taxon>Bacteria</taxon>
        <taxon>Bacillati</taxon>
        <taxon>Bacillota</taxon>
        <taxon>Bacilli</taxon>
        <taxon>Lactobacillales</taxon>
        <taxon>Enterococcaceae</taxon>
        <taxon>Enterococcus</taxon>
    </lineage>
</organism>
<evidence type="ECO:0000313" key="2">
    <source>
        <dbReference type="EMBL" id="MDT2537503.1"/>
    </source>
</evidence>